<feature type="compositionally biased region" description="Polar residues" evidence="1">
    <location>
        <begin position="56"/>
        <end position="79"/>
    </location>
</feature>
<reference evidence="2 3" key="1">
    <citation type="submission" date="2024-09" db="EMBL/GenBank/DDBJ databases">
        <title>Chromosome-scale assembly of Riccia fluitans.</title>
        <authorList>
            <person name="Paukszto L."/>
            <person name="Sawicki J."/>
            <person name="Karawczyk K."/>
            <person name="Piernik-Szablinska J."/>
            <person name="Szczecinska M."/>
            <person name="Mazdziarz M."/>
        </authorList>
    </citation>
    <scope>NUCLEOTIDE SEQUENCE [LARGE SCALE GENOMIC DNA]</scope>
    <source>
        <strain evidence="2">Rf_01</strain>
        <tissue evidence="2">Aerial parts of the thallus</tissue>
    </source>
</reference>
<evidence type="ECO:0000313" key="2">
    <source>
        <dbReference type="EMBL" id="KAL2641726.1"/>
    </source>
</evidence>
<dbReference type="SUPFAM" id="SSF54427">
    <property type="entry name" value="NTF2-like"/>
    <property type="match status" value="1"/>
</dbReference>
<keyword evidence="3" id="KW-1185">Reference proteome</keyword>
<dbReference type="EMBL" id="JBHFFA010000002">
    <property type="protein sequence ID" value="KAL2641726.1"/>
    <property type="molecule type" value="Genomic_DNA"/>
</dbReference>
<feature type="compositionally biased region" description="Acidic residues" evidence="1">
    <location>
        <begin position="285"/>
        <end position="294"/>
    </location>
</feature>
<dbReference type="InterPro" id="IPR032710">
    <property type="entry name" value="NTF2-like_dom_sf"/>
</dbReference>
<dbReference type="PANTHER" id="PTHR34213:SF2">
    <property type="entry name" value="NUCLEAR TRANSPORT FACTOR 2 (NTF2) FAMILY PROTEIN"/>
    <property type="match status" value="1"/>
</dbReference>
<evidence type="ECO:0000256" key="1">
    <source>
        <dbReference type="SAM" id="MobiDB-lite"/>
    </source>
</evidence>
<dbReference type="AlphaFoldDB" id="A0ABD1Z1R3"/>
<dbReference type="PANTHER" id="PTHR34213">
    <property type="entry name" value="NUCLEAR TRANSPORT FACTOR 2 (NTF2) FAMILY PROTEIN"/>
    <property type="match status" value="1"/>
</dbReference>
<feature type="compositionally biased region" description="Basic and acidic residues" evidence="1">
    <location>
        <begin position="269"/>
        <end position="280"/>
    </location>
</feature>
<dbReference type="Proteomes" id="UP001605036">
    <property type="component" value="Unassembled WGS sequence"/>
</dbReference>
<proteinExistence type="predicted"/>
<evidence type="ECO:0000313" key="3">
    <source>
        <dbReference type="Proteomes" id="UP001605036"/>
    </source>
</evidence>
<comment type="caution">
    <text evidence="2">The sequence shown here is derived from an EMBL/GenBank/DDBJ whole genome shotgun (WGS) entry which is preliminary data.</text>
</comment>
<accession>A0ABD1Z1R3</accession>
<feature type="region of interest" description="Disordered" evidence="1">
    <location>
        <begin position="54"/>
        <end position="83"/>
    </location>
</feature>
<name>A0ABD1Z1R3_9MARC</name>
<organism evidence="2 3">
    <name type="scientific">Riccia fluitans</name>
    <dbReference type="NCBI Taxonomy" id="41844"/>
    <lineage>
        <taxon>Eukaryota</taxon>
        <taxon>Viridiplantae</taxon>
        <taxon>Streptophyta</taxon>
        <taxon>Embryophyta</taxon>
        <taxon>Marchantiophyta</taxon>
        <taxon>Marchantiopsida</taxon>
        <taxon>Marchantiidae</taxon>
        <taxon>Marchantiales</taxon>
        <taxon>Ricciaceae</taxon>
        <taxon>Riccia</taxon>
    </lineage>
</organism>
<gene>
    <name evidence="2" type="ORF">R1flu_009313</name>
</gene>
<protein>
    <submittedName>
        <fullName evidence="2">Uncharacterized protein</fullName>
    </submittedName>
</protein>
<feature type="region of interest" description="Disordered" evidence="1">
    <location>
        <begin position="269"/>
        <end position="294"/>
    </location>
</feature>
<sequence>MENNILSSVEDVLEREPWHAVEAYESLTDYVAYTKVLLSVSRRFSTTGRAAVMSETEASGSTPMEQSISEESAKVSNDQPGMKEVDTSKELGRLAVNIMPHILNLYNCQPTALDFEIYASDATFEDPLMCAKGVKQIKSAFYSMPKIFSEGKMAEYYVQEDETSPGNGEIRIDNVQHYKIMGHSIEMRSLIKLRVTDGKIIRHEDLWDKNAIPVLNTKVGDIHGYLLGTSRIRDCEYIWPRPYEVGTTRCSCGNKLKQDECLCSAHDHKEQQLDRRREQARAFSTDDDEAEGRR</sequence>